<dbReference type="EMBL" id="QVIG01000001">
    <property type="protein sequence ID" value="RGD62199.1"/>
    <property type="molecule type" value="Genomic_DNA"/>
</dbReference>
<organism evidence="4 5">
    <name type="scientific">Kitasatospora xanthocidica</name>
    <dbReference type="NCBI Taxonomy" id="83382"/>
    <lineage>
        <taxon>Bacteria</taxon>
        <taxon>Bacillati</taxon>
        <taxon>Actinomycetota</taxon>
        <taxon>Actinomycetes</taxon>
        <taxon>Kitasatosporales</taxon>
        <taxon>Streptomycetaceae</taxon>
        <taxon>Kitasatospora</taxon>
    </lineage>
</organism>
<evidence type="ECO:0000256" key="2">
    <source>
        <dbReference type="PIRSR" id="PIRSR639069-2"/>
    </source>
</evidence>
<dbReference type="RefSeq" id="WP_117490505.1">
    <property type="nucleotide sequence ID" value="NZ_QVIG01000001.1"/>
</dbReference>
<name>A0A373A2A5_9ACTN</name>
<feature type="domain" description="Acetyl xylan esterase" evidence="3">
    <location>
        <begin position="8"/>
        <end position="321"/>
    </location>
</feature>
<dbReference type="InterPro" id="IPR039069">
    <property type="entry name" value="CE7"/>
</dbReference>
<dbReference type="SUPFAM" id="SSF53474">
    <property type="entry name" value="alpha/beta-Hydrolases"/>
    <property type="match status" value="1"/>
</dbReference>
<feature type="active site" description="Charge relay system" evidence="1">
    <location>
        <position position="277"/>
    </location>
</feature>
<evidence type="ECO:0000259" key="3">
    <source>
        <dbReference type="Pfam" id="PF05448"/>
    </source>
</evidence>
<sequence length="342" mass="35907">MTGLPDALAGLRSARRAPADFDAFWRDTLDSAAHPLDPVFTEAPSALAAATVYDTSFAGSRGHRIAAWLIVPRPAPAAGPDRSAPVPCVVQFLGYGEGRGAPLDWLLWPAVGRAVLVVDTRGQGGANLRPGDTPDPVGVTHPQVPGFVTRGVLDPAGYYYRDAYVDAVRAVDTALAHPAVDPGRIVVSGCSQGGLLALAAAALHGRVAAALVESPFLCDVTDAARLPDRQPYRELLRFCQFHPQHVGRVLDTLAYFDGVALAERAACPALFSLAMRDQVCSPASVATTYHHYAGPKRIGVWPFAGHAEPNGYQRRAEVDFVAGVLGDRPGAQAAPSGAAPVS</sequence>
<dbReference type="Proteomes" id="UP000263377">
    <property type="component" value="Unassembled WGS sequence"/>
</dbReference>
<evidence type="ECO:0000313" key="5">
    <source>
        <dbReference type="Proteomes" id="UP000263377"/>
    </source>
</evidence>
<dbReference type="PANTHER" id="PTHR40111:SF1">
    <property type="entry name" value="CEPHALOSPORIN-C DEACETYLASE"/>
    <property type="match status" value="1"/>
</dbReference>
<feature type="binding site" evidence="2">
    <location>
        <position position="95"/>
    </location>
    <ligand>
        <name>substrate</name>
    </ligand>
</feature>
<dbReference type="Gene3D" id="3.40.50.1820">
    <property type="entry name" value="alpha/beta hydrolase"/>
    <property type="match status" value="1"/>
</dbReference>
<evidence type="ECO:0000313" key="4">
    <source>
        <dbReference type="EMBL" id="RGD62199.1"/>
    </source>
</evidence>
<dbReference type="AlphaFoldDB" id="A0A373A2A5"/>
<keyword evidence="5" id="KW-1185">Reference proteome</keyword>
<dbReference type="GO" id="GO:0052689">
    <property type="term" value="F:carboxylic ester hydrolase activity"/>
    <property type="evidence" value="ECO:0007669"/>
    <property type="project" value="TreeGrafter"/>
</dbReference>
<protein>
    <submittedName>
        <fullName evidence="4">Acetylxylan esterase</fullName>
    </submittedName>
</protein>
<feature type="active site" description="Nucleophile" evidence="1">
    <location>
        <position position="191"/>
    </location>
</feature>
<proteinExistence type="predicted"/>
<dbReference type="GO" id="GO:0005976">
    <property type="term" value="P:polysaccharide metabolic process"/>
    <property type="evidence" value="ECO:0007669"/>
    <property type="project" value="TreeGrafter"/>
</dbReference>
<feature type="active site" description="Charge relay system" evidence="1">
    <location>
        <position position="306"/>
    </location>
</feature>
<evidence type="ECO:0000256" key="1">
    <source>
        <dbReference type="PIRSR" id="PIRSR639069-1"/>
    </source>
</evidence>
<gene>
    <name evidence="4" type="ORF">DR950_34590</name>
</gene>
<dbReference type="InterPro" id="IPR008391">
    <property type="entry name" value="AXE1_dom"/>
</dbReference>
<accession>A0A373A2A5</accession>
<comment type="caution">
    <text evidence="4">The sequence shown here is derived from an EMBL/GenBank/DDBJ whole genome shotgun (WGS) entry which is preliminary data.</text>
</comment>
<dbReference type="InterPro" id="IPR029058">
    <property type="entry name" value="AB_hydrolase_fold"/>
</dbReference>
<dbReference type="PANTHER" id="PTHR40111">
    <property type="entry name" value="CEPHALOSPORIN-C DEACETYLASE"/>
    <property type="match status" value="1"/>
</dbReference>
<dbReference type="Pfam" id="PF05448">
    <property type="entry name" value="AXE1"/>
    <property type="match status" value="1"/>
</dbReference>
<reference evidence="4 5" key="1">
    <citation type="submission" date="2018-08" db="EMBL/GenBank/DDBJ databases">
        <title>Diversity &amp; Physiological Properties of Lignin-Decomposing Actinobacteria from Soil.</title>
        <authorList>
            <person name="Roh S.G."/>
            <person name="Kim S.B."/>
        </authorList>
    </citation>
    <scope>NUCLEOTIDE SEQUENCE [LARGE SCALE GENOMIC DNA]</scope>
    <source>
        <strain evidence="4 5">MMS17-GH009</strain>
    </source>
</reference>